<evidence type="ECO:0000313" key="2">
    <source>
        <dbReference type="Proteomes" id="UP000217979"/>
    </source>
</evidence>
<dbReference type="Proteomes" id="UP000217979">
    <property type="component" value="Chromosome"/>
</dbReference>
<accession>A0A291DVT2</accession>
<dbReference type="EMBL" id="CP023525">
    <property type="protein sequence ID" value="ATF91915.1"/>
    <property type="molecule type" value="Genomic_DNA"/>
</dbReference>
<name>A0A291DVT2_9ENTR</name>
<dbReference type="AlphaFoldDB" id="A0A291DVT2"/>
<proteinExistence type="predicted"/>
<protein>
    <submittedName>
        <fullName evidence="1">Uncharacterized protein</fullName>
    </submittedName>
</protein>
<sequence>MAGSPGSRGNDGDFPELFTGTVVTDETGLEVNGTLAEFHGRYLWLRADAGKKNAGMMAITQPQKNSYKKVHQ</sequence>
<reference evidence="1 2" key="1">
    <citation type="submission" date="2017-09" db="EMBL/GenBank/DDBJ databases">
        <title>FDA dAtabase for Regulatory Grade micrObial Sequences (FDA-ARGOS): Supporting development and validation of Infectious Disease Dx tests.</title>
        <authorList>
            <person name="Minogue T."/>
            <person name="Wolcott M."/>
            <person name="Wasieloski L."/>
            <person name="Aguilar W."/>
            <person name="Moore D."/>
            <person name="Tallon L."/>
            <person name="Sadzewicz L."/>
            <person name="Ott S."/>
            <person name="Zhao X."/>
            <person name="Nagaraj S."/>
            <person name="Vavikolanu K."/>
            <person name="Aluvathingal J."/>
            <person name="Nadendla S."/>
            <person name="Sichtig H."/>
        </authorList>
    </citation>
    <scope>NUCLEOTIDE SEQUENCE [LARGE SCALE GENOMIC DNA]</scope>
    <source>
        <strain evidence="1 2">FDAARGOS_392</strain>
    </source>
</reference>
<evidence type="ECO:0000313" key="1">
    <source>
        <dbReference type="EMBL" id="ATF91915.1"/>
    </source>
</evidence>
<gene>
    <name evidence="1" type="ORF">CO704_07340</name>
</gene>
<organism evidence="1 2">
    <name type="scientific">Cedecea neteri</name>
    <dbReference type="NCBI Taxonomy" id="158822"/>
    <lineage>
        <taxon>Bacteria</taxon>
        <taxon>Pseudomonadati</taxon>
        <taxon>Pseudomonadota</taxon>
        <taxon>Gammaproteobacteria</taxon>
        <taxon>Enterobacterales</taxon>
        <taxon>Enterobacteriaceae</taxon>
        <taxon>Cedecea</taxon>
    </lineage>
</organism>